<organism evidence="2 3">
    <name type="scientific">Elsinoe batatas</name>
    <dbReference type="NCBI Taxonomy" id="2601811"/>
    <lineage>
        <taxon>Eukaryota</taxon>
        <taxon>Fungi</taxon>
        <taxon>Dikarya</taxon>
        <taxon>Ascomycota</taxon>
        <taxon>Pezizomycotina</taxon>
        <taxon>Dothideomycetes</taxon>
        <taxon>Dothideomycetidae</taxon>
        <taxon>Myriangiales</taxon>
        <taxon>Elsinoaceae</taxon>
        <taxon>Elsinoe</taxon>
    </lineage>
</organism>
<dbReference type="InterPro" id="IPR051057">
    <property type="entry name" value="PI-PLC_domain"/>
</dbReference>
<reference evidence="2" key="1">
    <citation type="submission" date="2021-07" db="EMBL/GenBank/DDBJ databases">
        <title>Elsinoe batatas strain:CRI-CJ2 Genome sequencing and assembly.</title>
        <authorList>
            <person name="Huang L."/>
        </authorList>
    </citation>
    <scope>NUCLEOTIDE SEQUENCE</scope>
    <source>
        <strain evidence="2">CRI-CJ2</strain>
    </source>
</reference>
<dbReference type="InterPro" id="IPR017946">
    <property type="entry name" value="PLC-like_Pdiesterase_TIM-brl"/>
</dbReference>
<dbReference type="CDD" id="cd08586">
    <property type="entry name" value="PI-PLCc_BcPLC_like"/>
    <property type="match status" value="1"/>
</dbReference>
<protein>
    <recommendedName>
        <fullName evidence="1">Phosphatidylinositol-specific phospholipase C X domain-containing protein</fullName>
    </recommendedName>
</protein>
<dbReference type="PROSITE" id="PS50007">
    <property type="entry name" value="PIPLC_X_DOMAIN"/>
    <property type="match status" value="1"/>
</dbReference>
<dbReference type="Proteomes" id="UP000809789">
    <property type="component" value="Unassembled WGS sequence"/>
</dbReference>
<dbReference type="PANTHER" id="PTHR13593:SF113">
    <property type="entry name" value="SI:DKEY-266F7.9"/>
    <property type="match status" value="1"/>
</dbReference>
<dbReference type="GO" id="GO:0008081">
    <property type="term" value="F:phosphoric diester hydrolase activity"/>
    <property type="evidence" value="ECO:0007669"/>
    <property type="project" value="InterPro"/>
</dbReference>
<dbReference type="GO" id="GO:0006629">
    <property type="term" value="P:lipid metabolic process"/>
    <property type="evidence" value="ECO:0007669"/>
    <property type="project" value="InterPro"/>
</dbReference>
<comment type="caution">
    <text evidence="2">The sequence shown here is derived from an EMBL/GenBank/DDBJ whole genome shotgun (WGS) entry which is preliminary data.</text>
</comment>
<dbReference type="AlphaFoldDB" id="A0A8K0KZQ6"/>
<feature type="domain" description="Phosphatidylinositol-specific phospholipase C X" evidence="1">
    <location>
        <begin position="50"/>
        <end position="188"/>
    </location>
</feature>
<keyword evidence="3" id="KW-1185">Reference proteome</keyword>
<proteinExistence type="predicted"/>
<dbReference type="SUPFAM" id="SSF51695">
    <property type="entry name" value="PLC-like phosphodiesterases"/>
    <property type="match status" value="1"/>
</dbReference>
<accession>A0A8K0KZQ6</accession>
<dbReference type="InterPro" id="IPR000909">
    <property type="entry name" value="PLipase_C_PInositol-sp_X_dom"/>
</dbReference>
<dbReference type="EMBL" id="JAESVG020000006">
    <property type="protein sequence ID" value="KAG8626989.1"/>
    <property type="molecule type" value="Genomic_DNA"/>
</dbReference>
<evidence type="ECO:0000259" key="1">
    <source>
        <dbReference type="SMART" id="SM00148"/>
    </source>
</evidence>
<dbReference type="SMART" id="SM00148">
    <property type="entry name" value="PLCXc"/>
    <property type="match status" value="1"/>
</dbReference>
<gene>
    <name evidence="2" type="ORF">KVT40_005934</name>
</gene>
<evidence type="ECO:0000313" key="2">
    <source>
        <dbReference type="EMBL" id="KAG8626989.1"/>
    </source>
</evidence>
<dbReference type="Gene3D" id="3.20.20.190">
    <property type="entry name" value="Phosphatidylinositol (PI) phosphodiesterase"/>
    <property type="match status" value="1"/>
</dbReference>
<dbReference type="PANTHER" id="PTHR13593">
    <property type="match status" value="1"/>
</dbReference>
<sequence>MTIPAPSLHSYGTLLNEKAQATLHRRLRHCRHHFTTTPDLTQWMSLLPSHLPLSSLTLPGTHDSAAYATPFPFIATQNLPLETQLLSGIRYFDFRLGLRSNVLEMVHGRALLSRTFTSCLDILYAFLTSHPSEALVVQIKQDRAPEASDVSFPDAVWAALMPDADKWCFDPTTPSLGECRGKIQLLRRFGVARGGPYRGIDVSRWEDNPARPFTIRTWRGVELVVQDHYNPSEPLALPEFVERKAGDVVGLLEMARGDGDARRWYLNFVSGYEFNLYFQASPHDVAVGGWWYYRFVEGVNRRVGEWLRDRKGRHRLGVVVMDYPEKPDGGLVAALVATNFERREKMRGRRWCSYMDRQQGIGVRRCYMLVR</sequence>
<name>A0A8K0KZQ6_9PEZI</name>
<evidence type="ECO:0000313" key="3">
    <source>
        <dbReference type="Proteomes" id="UP000809789"/>
    </source>
</evidence>
<dbReference type="OrthoDB" id="1046782at2759"/>